<dbReference type="Proteomes" id="UP000285301">
    <property type="component" value="Unassembled WGS sequence"/>
</dbReference>
<dbReference type="STRING" id="1965070.A0A3S3NTZ9"/>
<evidence type="ECO:0000313" key="4">
    <source>
        <dbReference type="EMBL" id="RWS01793.1"/>
    </source>
</evidence>
<evidence type="ECO:0000256" key="2">
    <source>
        <dbReference type="ARBA" id="ARBA00022801"/>
    </source>
</evidence>
<accession>A0A3S3NTZ9</accession>
<feature type="domain" description="Alpha/beta hydrolase fold-3" evidence="3">
    <location>
        <begin position="276"/>
        <end position="372"/>
    </location>
</feature>
<dbReference type="InterPro" id="IPR013094">
    <property type="entry name" value="AB_hydrolase_3"/>
</dbReference>
<feature type="non-terminal residue" evidence="4">
    <location>
        <position position="593"/>
    </location>
</feature>
<organism evidence="4 6">
    <name type="scientific">Dinothrombium tinctorium</name>
    <dbReference type="NCBI Taxonomy" id="1965070"/>
    <lineage>
        <taxon>Eukaryota</taxon>
        <taxon>Metazoa</taxon>
        <taxon>Ecdysozoa</taxon>
        <taxon>Arthropoda</taxon>
        <taxon>Chelicerata</taxon>
        <taxon>Arachnida</taxon>
        <taxon>Acari</taxon>
        <taxon>Acariformes</taxon>
        <taxon>Trombidiformes</taxon>
        <taxon>Prostigmata</taxon>
        <taxon>Anystina</taxon>
        <taxon>Parasitengona</taxon>
        <taxon>Trombidioidea</taxon>
        <taxon>Trombidiidae</taxon>
        <taxon>Dinothrombium</taxon>
    </lineage>
</organism>
<feature type="non-terminal residue" evidence="4">
    <location>
        <position position="1"/>
    </location>
</feature>
<dbReference type="GO" id="GO:0019433">
    <property type="term" value="P:triglyceride catabolic process"/>
    <property type="evidence" value="ECO:0007669"/>
    <property type="project" value="TreeGrafter"/>
</dbReference>
<dbReference type="GO" id="GO:0004771">
    <property type="term" value="F:sterol ester esterase activity"/>
    <property type="evidence" value="ECO:0007669"/>
    <property type="project" value="TreeGrafter"/>
</dbReference>
<dbReference type="PANTHER" id="PTHR23025">
    <property type="entry name" value="TRIACYLGLYCEROL LIPASE"/>
    <property type="match status" value="1"/>
</dbReference>
<sequence length="593" mass="68625">KTLTQNSQKCILLEELRNNCETIRQSLPEIIEWAKESDFKDLQANGYWTYVKIVEKFIDLVEDSIRNENSKPFDHKLVKVSRVLLVYLDTVCKTREAAEIDFNFNTKKLFAPFPEYLTKYFNDYFAEDHWSDVQTIYGHFSCFWLCRSLSFLLNIFTLLTAIVSKFPESLCALWDRDYRGKTLLETMRNANTDFPFSMWAITEWRIHTKLLVPLFNIGSGLRTSTVFIPRQKTWIIPEWSKGRVQRKYFAEYQSRGKGVRCRLLQHRTKSQNDTLVLHMHGGGFITQSPDSHEMYLRHWASNISGVPILSVDYTLNVKYPIALQEVLDVYLWCVSGNPNVKKLLGFNPTKIVLCGDSAGGLLGITLCAVLHDIRKIYERNHENVNLLFPSSFVGIYTTFNFHHLTPSLLLSLIEPVVATGPLLACAGLYTLGVRYDEDFAELEKEFENKEIPDSSISGLWLSKSRAFHKLMEVARKISRSVFGQKSAWYRCDIEKFEQRLAHIFRIAQHPYINAMNTDLIESLENMSVFLITSHYDVLLDNNVEFAKTWKGEITLDVVDGLSHGFLHWCFLSREAQKASDICLKRLQQAIGFY</sequence>
<reference evidence="4" key="2">
    <citation type="submission" date="2018-11" db="EMBL/GenBank/DDBJ databases">
        <title>Trombidioid mite genomics.</title>
        <authorList>
            <person name="Dong X."/>
        </authorList>
    </citation>
    <scope>NUCLEOTIDE SEQUENCE</scope>
    <source>
        <strain evidence="4">UoL-WK</strain>
    </source>
</reference>
<protein>
    <submittedName>
        <fullName evidence="4">Hormone-sensitive lipase-like isoform X2</fullName>
    </submittedName>
</protein>
<dbReference type="GO" id="GO:0004806">
    <property type="term" value="F:triacylglycerol lipase activity"/>
    <property type="evidence" value="ECO:0007669"/>
    <property type="project" value="TreeGrafter"/>
</dbReference>
<dbReference type="PROSITE" id="PS01173">
    <property type="entry name" value="LIPASE_GDXG_HIS"/>
    <property type="match status" value="1"/>
</dbReference>
<evidence type="ECO:0000256" key="1">
    <source>
        <dbReference type="ARBA" id="ARBA00010515"/>
    </source>
</evidence>
<dbReference type="Pfam" id="PF07859">
    <property type="entry name" value="Abhydrolase_3"/>
    <property type="match status" value="1"/>
</dbReference>
<dbReference type="AlphaFoldDB" id="A0A3S3NTZ9"/>
<proteinExistence type="inferred from homology"/>
<dbReference type="Gene3D" id="3.40.50.1820">
    <property type="entry name" value="alpha/beta hydrolase"/>
    <property type="match status" value="1"/>
</dbReference>
<comment type="caution">
    <text evidence="4">The sequence shown here is derived from an EMBL/GenBank/DDBJ whole genome shotgun (WGS) entry which is preliminary data.</text>
</comment>
<evidence type="ECO:0000259" key="3">
    <source>
        <dbReference type="Pfam" id="PF07859"/>
    </source>
</evidence>
<dbReference type="OrthoDB" id="6413688at2759"/>
<dbReference type="InterPro" id="IPR029058">
    <property type="entry name" value="AB_hydrolase_fold"/>
</dbReference>
<dbReference type="PANTHER" id="PTHR23025:SF3">
    <property type="entry name" value="HORMONE-SENSITIVE LIPASE"/>
    <property type="match status" value="1"/>
</dbReference>
<dbReference type="EMBL" id="NCKU01008619">
    <property type="protein sequence ID" value="RWS01793.1"/>
    <property type="molecule type" value="Genomic_DNA"/>
</dbReference>
<evidence type="ECO:0000313" key="5">
    <source>
        <dbReference type="EMBL" id="RWS02045.1"/>
    </source>
</evidence>
<reference evidence="4 6" key="1">
    <citation type="journal article" date="2018" name="Gigascience">
        <title>Genomes of trombidid mites reveal novel predicted allergens and laterally-transferred genes associated with secondary metabolism.</title>
        <authorList>
            <person name="Dong X."/>
            <person name="Chaisiri K."/>
            <person name="Xia D."/>
            <person name="Armstrong S.D."/>
            <person name="Fang Y."/>
            <person name="Donnelly M.J."/>
            <person name="Kadowaki T."/>
            <person name="McGarry J.W."/>
            <person name="Darby A.C."/>
            <person name="Makepeace B.L."/>
        </authorList>
    </citation>
    <scope>NUCLEOTIDE SEQUENCE [LARGE SCALE GENOMIC DNA]</scope>
    <source>
        <strain evidence="4">UoL-WK</strain>
    </source>
</reference>
<name>A0A3S3NTZ9_9ACAR</name>
<dbReference type="InterPro" id="IPR002168">
    <property type="entry name" value="Lipase_GDXG_HIS_AS"/>
</dbReference>
<dbReference type="GO" id="GO:0005829">
    <property type="term" value="C:cytosol"/>
    <property type="evidence" value="ECO:0007669"/>
    <property type="project" value="TreeGrafter"/>
</dbReference>
<dbReference type="SUPFAM" id="SSF53474">
    <property type="entry name" value="alpha/beta-Hydrolases"/>
    <property type="match status" value="1"/>
</dbReference>
<keyword evidence="6" id="KW-1185">Reference proteome</keyword>
<dbReference type="EMBL" id="NCKU01008237">
    <property type="protein sequence ID" value="RWS02045.1"/>
    <property type="molecule type" value="Genomic_DNA"/>
</dbReference>
<gene>
    <name evidence="4" type="ORF">B4U79_00760</name>
    <name evidence="5" type="ORF">B4U79_08107</name>
</gene>
<keyword evidence="2" id="KW-0378">Hydrolase</keyword>
<evidence type="ECO:0000313" key="6">
    <source>
        <dbReference type="Proteomes" id="UP000285301"/>
    </source>
</evidence>
<comment type="similarity">
    <text evidence="1">Belongs to the 'GDXG' lipolytic enzyme family.</text>
</comment>